<evidence type="ECO:0000256" key="1">
    <source>
        <dbReference type="SAM" id="Phobius"/>
    </source>
</evidence>
<dbReference type="Pfam" id="PF01569">
    <property type="entry name" value="PAP2"/>
    <property type="match status" value="1"/>
</dbReference>
<keyword evidence="1" id="KW-0812">Transmembrane</keyword>
<proteinExistence type="predicted"/>
<dbReference type="Gene3D" id="1.20.144.10">
    <property type="entry name" value="Phosphatidic acid phosphatase type 2/haloperoxidase"/>
    <property type="match status" value="1"/>
</dbReference>
<keyword evidence="1" id="KW-1133">Transmembrane helix</keyword>
<protein>
    <recommendedName>
        <fullName evidence="2">Phosphatidic acid phosphatase type 2/haloperoxidase domain-containing protein</fullName>
    </recommendedName>
</protein>
<reference evidence="3 4" key="1">
    <citation type="submission" date="2019-07" db="EMBL/GenBank/DDBJ databases">
        <title>Whole genome shotgun sequence of Chitinophaga cymbidii NBRC 109752.</title>
        <authorList>
            <person name="Hosoyama A."/>
            <person name="Uohara A."/>
            <person name="Ohji S."/>
            <person name="Ichikawa N."/>
        </authorList>
    </citation>
    <scope>NUCLEOTIDE SEQUENCE [LARGE SCALE GENOMIC DNA]</scope>
    <source>
        <strain evidence="3 4">NBRC 109752</strain>
    </source>
</reference>
<sequence>MARHIGKPFNMHYKLSKRKTFLLLPLTIAFVIMAAFRFAGNALHPLEPLSQHYKTLSELNPLPNSSRAWMDTIRYPWAEYGKGAQGNTLWRTVYLGGEPEAILPGLVTPPANSSDQTRAELDYLLRLQQNRTPQEVAQAQYIANIGSWPNILNPEDPDFQENRKQLFYIASSVGEWYNDKNFPVTTELLLNCIQDIRVTEFRLKWHFKRARPYHLEPALKPLARISSPSFASGHSLWAFSEAFLFAEIIPERRADFLKMAEEVRWSRELMGIHYPSDNEASRVISWNLLSAWSKNPAFVEALKKARKEWKDWNKSNQRK</sequence>
<dbReference type="GO" id="GO:0003993">
    <property type="term" value="F:acid phosphatase activity"/>
    <property type="evidence" value="ECO:0007669"/>
    <property type="project" value="InterPro"/>
</dbReference>
<dbReference type="OrthoDB" id="9780507at2"/>
<dbReference type="Proteomes" id="UP000321436">
    <property type="component" value="Unassembled WGS sequence"/>
</dbReference>
<feature type="domain" description="Phosphatidic acid phosphatase type 2/haloperoxidase" evidence="2">
    <location>
        <begin position="185"/>
        <end position="293"/>
    </location>
</feature>
<dbReference type="SUPFAM" id="SSF48317">
    <property type="entry name" value="Acid phosphatase/Vanadium-dependent haloperoxidase"/>
    <property type="match status" value="1"/>
</dbReference>
<dbReference type="SMART" id="SM00014">
    <property type="entry name" value="acidPPc"/>
    <property type="match status" value="1"/>
</dbReference>
<keyword evidence="1" id="KW-0472">Membrane</keyword>
<keyword evidence="4" id="KW-1185">Reference proteome</keyword>
<organism evidence="3 4">
    <name type="scientific">Chitinophaga cymbidii</name>
    <dbReference type="NCBI Taxonomy" id="1096750"/>
    <lineage>
        <taxon>Bacteria</taxon>
        <taxon>Pseudomonadati</taxon>
        <taxon>Bacteroidota</taxon>
        <taxon>Chitinophagia</taxon>
        <taxon>Chitinophagales</taxon>
        <taxon>Chitinophagaceae</taxon>
        <taxon>Chitinophaga</taxon>
    </lineage>
</organism>
<name>A0A512RS58_9BACT</name>
<dbReference type="InterPro" id="IPR001011">
    <property type="entry name" value="Acid_Pase_classA_bac"/>
</dbReference>
<accession>A0A512RS58</accession>
<dbReference type="InterPro" id="IPR000326">
    <property type="entry name" value="PAP2/HPO"/>
</dbReference>
<dbReference type="EMBL" id="BKAU01000007">
    <property type="protein sequence ID" value="GEP98526.1"/>
    <property type="molecule type" value="Genomic_DNA"/>
</dbReference>
<evidence type="ECO:0000259" key="2">
    <source>
        <dbReference type="SMART" id="SM00014"/>
    </source>
</evidence>
<dbReference type="AlphaFoldDB" id="A0A512RS58"/>
<dbReference type="GO" id="GO:0030288">
    <property type="term" value="C:outer membrane-bounded periplasmic space"/>
    <property type="evidence" value="ECO:0007669"/>
    <property type="project" value="InterPro"/>
</dbReference>
<gene>
    <name evidence="3" type="ORF">CCY01nite_47860</name>
</gene>
<dbReference type="InterPro" id="IPR036938">
    <property type="entry name" value="PAP2/HPO_sf"/>
</dbReference>
<evidence type="ECO:0000313" key="3">
    <source>
        <dbReference type="EMBL" id="GEP98526.1"/>
    </source>
</evidence>
<dbReference type="PRINTS" id="PR00483">
    <property type="entry name" value="BACPHPHTASE"/>
</dbReference>
<comment type="caution">
    <text evidence="3">The sequence shown here is derived from an EMBL/GenBank/DDBJ whole genome shotgun (WGS) entry which is preliminary data.</text>
</comment>
<feature type="transmembrane region" description="Helical" evidence="1">
    <location>
        <begin position="21"/>
        <end position="40"/>
    </location>
</feature>
<evidence type="ECO:0000313" key="4">
    <source>
        <dbReference type="Proteomes" id="UP000321436"/>
    </source>
</evidence>